<dbReference type="EMBL" id="LR798369">
    <property type="protein sequence ID" value="CAB5227440.1"/>
    <property type="molecule type" value="Genomic_DNA"/>
</dbReference>
<dbReference type="EMBL" id="LR796926">
    <property type="protein sequence ID" value="CAB4175889.1"/>
    <property type="molecule type" value="Genomic_DNA"/>
</dbReference>
<dbReference type="EMBL" id="LR797376">
    <property type="protein sequence ID" value="CAB4211898.1"/>
    <property type="molecule type" value="Genomic_DNA"/>
</dbReference>
<evidence type="ECO:0000313" key="1">
    <source>
        <dbReference type="EMBL" id="CAB4145925.1"/>
    </source>
</evidence>
<evidence type="ECO:0000313" key="8">
    <source>
        <dbReference type="EMBL" id="CAB5227440.1"/>
    </source>
</evidence>
<accession>A0A6J5PE06</accession>
<reference evidence="2" key="1">
    <citation type="submission" date="2020-05" db="EMBL/GenBank/DDBJ databases">
        <authorList>
            <person name="Chiriac C."/>
            <person name="Salcher M."/>
            <person name="Ghai R."/>
            <person name="Kavagutti S V."/>
        </authorList>
    </citation>
    <scope>NUCLEOTIDE SEQUENCE</scope>
</reference>
<evidence type="ECO:0000313" key="5">
    <source>
        <dbReference type="EMBL" id="CAB4191632.1"/>
    </source>
</evidence>
<protein>
    <submittedName>
        <fullName evidence="2">Uncharacterized protein</fullName>
    </submittedName>
</protein>
<dbReference type="EMBL" id="LR797018">
    <property type="protein sequence ID" value="CAB4181027.1"/>
    <property type="molecule type" value="Genomic_DNA"/>
</dbReference>
<evidence type="ECO:0000313" key="7">
    <source>
        <dbReference type="EMBL" id="CAB4222313.1"/>
    </source>
</evidence>
<dbReference type="EMBL" id="LR796460">
    <property type="protein sequence ID" value="CAB4145925.1"/>
    <property type="molecule type" value="Genomic_DNA"/>
</dbReference>
<dbReference type="EMBL" id="LR797171">
    <property type="protein sequence ID" value="CAB4191632.1"/>
    <property type="molecule type" value="Genomic_DNA"/>
</dbReference>
<organism evidence="2">
    <name type="scientific">uncultured Caudovirales phage</name>
    <dbReference type="NCBI Taxonomy" id="2100421"/>
    <lineage>
        <taxon>Viruses</taxon>
        <taxon>Duplodnaviria</taxon>
        <taxon>Heunggongvirae</taxon>
        <taxon>Uroviricota</taxon>
        <taxon>Caudoviricetes</taxon>
        <taxon>Peduoviridae</taxon>
        <taxon>Maltschvirus</taxon>
        <taxon>Maltschvirus maltsch</taxon>
    </lineage>
</organism>
<name>A0A6J5PE06_9CAUD</name>
<evidence type="ECO:0000313" key="2">
    <source>
        <dbReference type="EMBL" id="CAB4169427.1"/>
    </source>
</evidence>
<evidence type="ECO:0000313" key="3">
    <source>
        <dbReference type="EMBL" id="CAB4175889.1"/>
    </source>
</evidence>
<evidence type="ECO:0000313" key="4">
    <source>
        <dbReference type="EMBL" id="CAB4181027.1"/>
    </source>
</evidence>
<dbReference type="EMBL" id="LR796847">
    <property type="protein sequence ID" value="CAB4169427.1"/>
    <property type="molecule type" value="Genomic_DNA"/>
</dbReference>
<gene>
    <name evidence="4" type="ORF">UFOVP1072_8</name>
    <name evidence="5" type="ORF">UFOVP1211_64</name>
    <name evidence="6" type="ORF">UFOVP1420_53</name>
    <name evidence="8" type="ORF">UFOVP1518_52</name>
    <name evidence="7" type="ORF">UFOVP1657_46</name>
    <name evidence="1" type="ORF">UFOVP475_65</name>
    <name evidence="2" type="ORF">UFOVP897_27</name>
    <name evidence="3" type="ORF">UFOVP984_65</name>
</gene>
<dbReference type="EMBL" id="LR797514">
    <property type="protein sequence ID" value="CAB4222313.1"/>
    <property type="molecule type" value="Genomic_DNA"/>
</dbReference>
<sequence>MDDKALRAVAEEKDATPNNFLTPVAPDSTFIGIKGQQAFADFLGIKHNPSNSGPDGGVDFILNLIDGAYTVDVKTSRMPHLGMLCRVPLKSQIYAFVDANTWDVIGWQWSKIVKKHPIVDMGHGFPSHNVPVRVLRNMDELRVRLKNK</sequence>
<proteinExistence type="predicted"/>
<evidence type="ECO:0000313" key="6">
    <source>
        <dbReference type="EMBL" id="CAB4211898.1"/>
    </source>
</evidence>